<dbReference type="InterPro" id="IPR051533">
    <property type="entry name" value="WaaL-like"/>
</dbReference>
<dbReference type="InterPro" id="IPR007016">
    <property type="entry name" value="O-antigen_ligase-rel_domated"/>
</dbReference>
<dbReference type="AlphaFoldDB" id="A0A2N5ZN67"/>
<accession>A0A2N5ZN67</accession>
<evidence type="ECO:0000256" key="5">
    <source>
        <dbReference type="SAM" id="MobiDB-lite"/>
    </source>
</evidence>
<gene>
    <name evidence="8" type="ORF">C0601_00305</name>
</gene>
<feature type="transmembrane region" description="Helical" evidence="6">
    <location>
        <begin position="146"/>
        <end position="167"/>
    </location>
</feature>
<evidence type="ECO:0000256" key="3">
    <source>
        <dbReference type="ARBA" id="ARBA00022989"/>
    </source>
</evidence>
<feature type="transmembrane region" description="Helical" evidence="6">
    <location>
        <begin position="304"/>
        <end position="324"/>
    </location>
</feature>
<feature type="compositionally biased region" description="Basic and acidic residues" evidence="5">
    <location>
        <begin position="393"/>
        <end position="402"/>
    </location>
</feature>
<proteinExistence type="predicted"/>
<dbReference type="Proteomes" id="UP000234857">
    <property type="component" value="Unassembled WGS sequence"/>
</dbReference>
<feature type="compositionally biased region" description="Polar residues" evidence="5">
    <location>
        <begin position="381"/>
        <end position="392"/>
    </location>
</feature>
<evidence type="ECO:0000256" key="1">
    <source>
        <dbReference type="ARBA" id="ARBA00004141"/>
    </source>
</evidence>
<organism evidence="8 9">
    <name type="scientific">Muiribacterium halophilum</name>
    <dbReference type="NCBI Taxonomy" id="2053465"/>
    <lineage>
        <taxon>Bacteria</taxon>
        <taxon>Candidatus Muiribacteriota</taxon>
        <taxon>Candidatus Muiribacteriia</taxon>
        <taxon>Candidatus Muiribacteriales</taxon>
        <taxon>Candidatus Muiribacteriaceae</taxon>
        <taxon>Candidatus Muiribacterium</taxon>
    </lineage>
</organism>
<keyword evidence="2 6" id="KW-0812">Transmembrane</keyword>
<sequence>MKKRLIIFTFFFLLMFLYIPGSYYPLVQEKYFLYLFYGLILLLLAIKKRVKIDITLMSIFLLFIPINYFFLKDAPWFRFESTINTVGFILASYFIFLFFNTVKNKEIFFKPLLLVFFIEKILFLMQKAGFFVLGNLSGRNALTGSLGNANLCAFIFVISISFSLFLYNKKEKIVNRYILVSDIVISIACIIISLSRSGIIGMFFLILLSTFMKVRDKKKKAYVIFSCILLTYLMFDRFHINDSILQRIFIWKVSFKMFLENPLLGVGLGNFKNAFFEYYSRVIRLQYLDFLPENTFAMHSHNDYLQLLSEFGSLLLIPIIFSLKKQKKILKFLKEPIVYSFFIIAFFDFPFHNPVVSFFFLAVLAIQITDDRIQMTEEELQTTNYEPQPTQEQKVENRKKEVGNQNSQFPTPNSQLKRLFQLILVIFISFASILSFKEFSSYYFLSKYLFKKQDIEYLNRSISFYENPEARYFRSIEYYEKGNVDKSIEDLSYSLTNTYELPPYLFAIDLFTEFGYRDKALEYGNKAYKLNPYDIRILKRLEFLYEKLEYIDKTEKIRKKIDSVLRHRNTRRKHGILEILFEKER</sequence>
<dbReference type="PANTHER" id="PTHR37422:SF13">
    <property type="entry name" value="LIPOPOLYSACCHARIDE BIOSYNTHESIS PROTEIN PA4999-RELATED"/>
    <property type="match status" value="1"/>
</dbReference>
<feature type="transmembrane region" description="Helical" evidence="6">
    <location>
        <begin position="31"/>
        <end position="47"/>
    </location>
</feature>
<reference evidence="8 9" key="1">
    <citation type="submission" date="2017-11" db="EMBL/GenBank/DDBJ databases">
        <title>Genome-resolved metagenomics identifies genetic mobility, metabolic interactions, and unexpected diversity in perchlorate-reducing communities.</title>
        <authorList>
            <person name="Barnum T.P."/>
            <person name="Figueroa I.A."/>
            <person name="Carlstrom C.I."/>
            <person name="Lucas L.N."/>
            <person name="Engelbrektson A.L."/>
            <person name="Coates J.D."/>
        </authorList>
    </citation>
    <scope>NUCLEOTIDE SEQUENCE [LARGE SCALE GENOMIC DNA]</scope>
    <source>
        <strain evidence="8">BM706</strain>
    </source>
</reference>
<dbReference type="EMBL" id="PKTG01000010">
    <property type="protein sequence ID" value="PLX20033.1"/>
    <property type="molecule type" value="Genomic_DNA"/>
</dbReference>
<comment type="subcellular location">
    <subcellularLocation>
        <location evidence="1">Membrane</location>
        <topology evidence="1">Multi-pass membrane protein</topology>
    </subcellularLocation>
</comment>
<feature type="transmembrane region" description="Helical" evidence="6">
    <location>
        <begin position="112"/>
        <end position="134"/>
    </location>
</feature>
<evidence type="ECO:0000313" key="9">
    <source>
        <dbReference type="Proteomes" id="UP000234857"/>
    </source>
</evidence>
<evidence type="ECO:0000256" key="4">
    <source>
        <dbReference type="ARBA" id="ARBA00023136"/>
    </source>
</evidence>
<feature type="transmembrane region" description="Helical" evidence="6">
    <location>
        <begin position="221"/>
        <end position="240"/>
    </location>
</feature>
<feature type="domain" description="O-antigen ligase-related" evidence="7">
    <location>
        <begin position="184"/>
        <end position="317"/>
    </location>
</feature>
<dbReference type="InterPro" id="IPR011990">
    <property type="entry name" value="TPR-like_helical_dom_sf"/>
</dbReference>
<dbReference type="SUPFAM" id="SSF48452">
    <property type="entry name" value="TPR-like"/>
    <property type="match status" value="1"/>
</dbReference>
<feature type="transmembrane region" description="Helical" evidence="6">
    <location>
        <begin position="83"/>
        <end position="100"/>
    </location>
</feature>
<feature type="transmembrane region" description="Helical" evidence="6">
    <location>
        <begin position="336"/>
        <end position="366"/>
    </location>
</feature>
<feature type="transmembrane region" description="Helical" evidence="6">
    <location>
        <begin position="199"/>
        <end position="214"/>
    </location>
</feature>
<feature type="region of interest" description="Disordered" evidence="5">
    <location>
        <begin position="380"/>
        <end position="410"/>
    </location>
</feature>
<dbReference type="GO" id="GO:0016020">
    <property type="term" value="C:membrane"/>
    <property type="evidence" value="ECO:0007669"/>
    <property type="project" value="UniProtKB-SubCell"/>
</dbReference>
<evidence type="ECO:0000259" key="7">
    <source>
        <dbReference type="Pfam" id="PF04932"/>
    </source>
</evidence>
<keyword evidence="4 6" id="KW-0472">Membrane</keyword>
<protein>
    <recommendedName>
        <fullName evidence="7">O-antigen ligase-related domain-containing protein</fullName>
    </recommendedName>
</protein>
<name>A0A2N5ZN67_MUIH1</name>
<dbReference type="Gene3D" id="1.25.40.10">
    <property type="entry name" value="Tetratricopeptide repeat domain"/>
    <property type="match status" value="1"/>
</dbReference>
<feature type="transmembrane region" description="Helical" evidence="6">
    <location>
        <begin position="54"/>
        <end position="71"/>
    </location>
</feature>
<feature type="transmembrane region" description="Helical" evidence="6">
    <location>
        <begin position="174"/>
        <end position="193"/>
    </location>
</feature>
<evidence type="ECO:0000256" key="2">
    <source>
        <dbReference type="ARBA" id="ARBA00022692"/>
    </source>
</evidence>
<dbReference type="Pfam" id="PF04932">
    <property type="entry name" value="Wzy_C"/>
    <property type="match status" value="1"/>
</dbReference>
<dbReference type="PANTHER" id="PTHR37422">
    <property type="entry name" value="TEICHURONIC ACID BIOSYNTHESIS PROTEIN TUAE"/>
    <property type="match status" value="1"/>
</dbReference>
<evidence type="ECO:0000256" key="6">
    <source>
        <dbReference type="SAM" id="Phobius"/>
    </source>
</evidence>
<feature type="transmembrane region" description="Helical" evidence="6">
    <location>
        <begin position="419"/>
        <end position="445"/>
    </location>
</feature>
<keyword evidence="3 6" id="KW-1133">Transmembrane helix</keyword>
<comment type="caution">
    <text evidence="8">The sequence shown here is derived from an EMBL/GenBank/DDBJ whole genome shotgun (WGS) entry which is preliminary data.</text>
</comment>
<evidence type="ECO:0000313" key="8">
    <source>
        <dbReference type="EMBL" id="PLX20033.1"/>
    </source>
</evidence>